<evidence type="ECO:0000313" key="2">
    <source>
        <dbReference type="EMBL" id="MQO56634.1"/>
    </source>
</evidence>
<dbReference type="AlphaFoldDB" id="A0A6A7VPF4"/>
<evidence type="ECO:0000313" key="3">
    <source>
        <dbReference type="Proteomes" id="UP000358159"/>
    </source>
</evidence>
<dbReference type="EMBL" id="VZAZ01000068">
    <property type="protein sequence ID" value="MQO56634.1"/>
    <property type="molecule type" value="Genomic_DNA"/>
</dbReference>
<gene>
    <name evidence="2" type="ORF">F7D42_13225</name>
</gene>
<name>A0A6A7VPF4_9BACT</name>
<organism evidence="2 3">
    <name type="scientific">Segatella copri</name>
    <dbReference type="NCBI Taxonomy" id="165179"/>
    <lineage>
        <taxon>Bacteria</taxon>
        <taxon>Pseudomonadati</taxon>
        <taxon>Bacteroidota</taxon>
        <taxon>Bacteroidia</taxon>
        <taxon>Bacteroidales</taxon>
        <taxon>Prevotellaceae</taxon>
        <taxon>Segatella</taxon>
    </lineage>
</organism>
<accession>A0A6A7VPF4</accession>
<dbReference type="InterPro" id="IPR011600">
    <property type="entry name" value="Pept_C14_caspase"/>
</dbReference>
<comment type="caution">
    <text evidence="2">The sequence shown here is derived from an EMBL/GenBank/DDBJ whole genome shotgun (WGS) entry which is preliminary data.</text>
</comment>
<dbReference type="Pfam" id="PF00656">
    <property type="entry name" value="Peptidase_C14"/>
    <property type="match status" value="1"/>
</dbReference>
<dbReference type="GO" id="GO:0004197">
    <property type="term" value="F:cysteine-type endopeptidase activity"/>
    <property type="evidence" value="ECO:0007669"/>
    <property type="project" value="InterPro"/>
</dbReference>
<dbReference type="InterPro" id="IPR029030">
    <property type="entry name" value="Caspase-like_dom_sf"/>
</dbReference>
<sequence>MIMRRKLYLIISDGGGNAPLRGVHIDKENFLNFFKSPEGGAWKDDEILVFENNDFDLDIIKINDLTARINKKPIDFYLIVFCGHGFTDQNHQINFEVRQNFQLNLDDLLGAVARSRCLVIADSCRAIYHLQEGGRIADVRLFSTSEDARNSAYADLCRNEYNDLIEATPSTMQVVYFSNSDNETANENPRVGGFYSHELLATAKKQIEKIKTLQQHDNQSYYVSIDDVHCEAARIVASKTHNGQHPDIYLNCRSKARFPFVVVPHWQLQLLDD</sequence>
<reference evidence="2 3" key="1">
    <citation type="submission" date="2019-09" db="EMBL/GenBank/DDBJ databases">
        <title>Distinct polysaccharide growth profiles of human intestinal Prevotella copri isolates.</title>
        <authorList>
            <person name="Fehlner-Peach H."/>
            <person name="Magnabosco C."/>
            <person name="Raghavan V."/>
            <person name="Scher J.U."/>
            <person name="Tett A."/>
            <person name="Cox L.M."/>
            <person name="Gottsegen C."/>
            <person name="Watters A."/>
            <person name="Wiltshire- Gordon J.D."/>
            <person name="Segata N."/>
            <person name="Bonneau R."/>
            <person name="Littman D.R."/>
        </authorList>
    </citation>
    <scope>NUCLEOTIDE SEQUENCE [LARGE SCALE GENOMIC DNA]</scope>
    <source>
        <strain evidence="2 3">BVe41219</strain>
    </source>
</reference>
<dbReference type="GO" id="GO:0006508">
    <property type="term" value="P:proteolysis"/>
    <property type="evidence" value="ECO:0007669"/>
    <property type="project" value="InterPro"/>
</dbReference>
<dbReference type="Proteomes" id="UP000358159">
    <property type="component" value="Unassembled WGS sequence"/>
</dbReference>
<evidence type="ECO:0000259" key="1">
    <source>
        <dbReference type="Pfam" id="PF00656"/>
    </source>
</evidence>
<dbReference type="SUPFAM" id="SSF52129">
    <property type="entry name" value="Caspase-like"/>
    <property type="match status" value="1"/>
</dbReference>
<proteinExistence type="predicted"/>
<protein>
    <submittedName>
        <fullName evidence="2">Caspase family protein</fullName>
    </submittedName>
</protein>
<feature type="domain" description="Peptidase C14 caspase" evidence="1">
    <location>
        <begin position="9"/>
        <end position="251"/>
    </location>
</feature>